<dbReference type="Proteomes" id="UP000046392">
    <property type="component" value="Unplaced"/>
</dbReference>
<dbReference type="WBParaSite" id="SPAL_0001251750.1">
    <property type="protein sequence ID" value="SPAL_0001251750.1"/>
    <property type="gene ID" value="SPAL_0001251750"/>
</dbReference>
<reference evidence="2" key="1">
    <citation type="submission" date="2017-02" db="UniProtKB">
        <authorList>
            <consortium name="WormBaseParasite"/>
        </authorList>
    </citation>
    <scope>IDENTIFICATION</scope>
</reference>
<name>A0A0N5C3H0_STREA</name>
<dbReference type="AlphaFoldDB" id="A0A0N5C3H0"/>
<keyword evidence="1" id="KW-1185">Reference proteome</keyword>
<sequence>MWKKLEYYVWVIYQYYHYKYINDDSPMSMRETPNICDENLENFNGVKTILKSLTILCWKIIK</sequence>
<evidence type="ECO:0000313" key="2">
    <source>
        <dbReference type="WBParaSite" id="SPAL_0001251750.1"/>
    </source>
</evidence>
<evidence type="ECO:0000313" key="1">
    <source>
        <dbReference type="Proteomes" id="UP000046392"/>
    </source>
</evidence>
<accession>A0A0N5C3H0</accession>
<organism evidence="1 2">
    <name type="scientific">Strongyloides papillosus</name>
    <name type="common">Intestinal threadworm</name>
    <dbReference type="NCBI Taxonomy" id="174720"/>
    <lineage>
        <taxon>Eukaryota</taxon>
        <taxon>Metazoa</taxon>
        <taxon>Ecdysozoa</taxon>
        <taxon>Nematoda</taxon>
        <taxon>Chromadorea</taxon>
        <taxon>Rhabditida</taxon>
        <taxon>Tylenchina</taxon>
        <taxon>Panagrolaimomorpha</taxon>
        <taxon>Strongyloidoidea</taxon>
        <taxon>Strongyloididae</taxon>
        <taxon>Strongyloides</taxon>
    </lineage>
</organism>
<proteinExistence type="predicted"/>
<protein>
    <submittedName>
        <fullName evidence="2">Uncharacterized protein</fullName>
    </submittedName>
</protein>